<keyword evidence="1" id="KW-0812">Transmembrane</keyword>
<dbReference type="AlphaFoldDB" id="A0A840IDT6"/>
<keyword evidence="3" id="KW-1185">Reference proteome</keyword>
<protein>
    <submittedName>
        <fullName evidence="2">Uncharacterized protein</fullName>
    </submittedName>
</protein>
<proteinExistence type="predicted"/>
<evidence type="ECO:0000256" key="1">
    <source>
        <dbReference type="SAM" id="Phobius"/>
    </source>
</evidence>
<reference evidence="2 3" key="1">
    <citation type="submission" date="2020-08" db="EMBL/GenBank/DDBJ databases">
        <title>Genomic Encyclopedia of Archaeal and Bacterial Type Strains, Phase II (KMG-II): from individual species to whole genera.</title>
        <authorList>
            <person name="Goeker M."/>
        </authorList>
    </citation>
    <scope>NUCLEOTIDE SEQUENCE [LARGE SCALE GENOMIC DNA]</scope>
    <source>
        <strain evidence="2 3">DSM 23288</strain>
    </source>
</reference>
<comment type="caution">
    <text evidence="2">The sequence shown here is derived from an EMBL/GenBank/DDBJ whole genome shotgun (WGS) entry which is preliminary data.</text>
</comment>
<dbReference type="Proteomes" id="UP000585272">
    <property type="component" value="Unassembled WGS sequence"/>
</dbReference>
<gene>
    <name evidence="2" type="ORF">BDZ31_001820</name>
</gene>
<dbReference type="RefSeq" id="WP_183341275.1">
    <property type="nucleotide sequence ID" value="NZ_JACHNU010000002.1"/>
</dbReference>
<organism evidence="2 3">
    <name type="scientific">Conexibacter arvalis</name>
    <dbReference type="NCBI Taxonomy" id="912552"/>
    <lineage>
        <taxon>Bacteria</taxon>
        <taxon>Bacillati</taxon>
        <taxon>Actinomycetota</taxon>
        <taxon>Thermoleophilia</taxon>
        <taxon>Solirubrobacterales</taxon>
        <taxon>Conexibacteraceae</taxon>
        <taxon>Conexibacter</taxon>
    </lineage>
</organism>
<keyword evidence="1" id="KW-0472">Membrane</keyword>
<evidence type="ECO:0000313" key="3">
    <source>
        <dbReference type="Proteomes" id="UP000585272"/>
    </source>
</evidence>
<evidence type="ECO:0000313" key="2">
    <source>
        <dbReference type="EMBL" id="MBB4662234.1"/>
    </source>
</evidence>
<sequence>MAVPRTLRRAVADRARGRRSSPVRALVAAGTVAAAAGGITYKALRR</sequence>
<keyword evidence="1" id="KW-1133">Transmembrane helix</keyword>
<accession>A0A840IDT6</accession>
<dbReference type="EMBL" id="JACHNU010000002">
    <property type="protein sequence ID" value="MBB4662234.1"/>
    <property type="molecule type" value="Genomic_DNA"/>
</dbReference>
<name>A0A840IDT6_9ACTN</name>
<feature type="transmembrane region" description="Helical" evidence="1">
    <location>
        <begin position="21"/>
        <end position="41"/>
    </location>
</feature>